<proteinExistence type="predicted"/>
<accession>M1PHB5</accession>
<keyword evidence="2" id="KW-1185">Reference proteome</keyword>
<dbReference type="STRING" id="1167006.UWK_02453"/>
<name>M1PHB5_DESSD</name>
<dbReference type="EMBL" id="CP003985">
    <property type="protein sequence ID" value="AGF78990.1"/>
    <property type="molecule type" value="Genomic_DNA"/>
</dbReference>
<evidence type="ECO:0000313" key="1">
    <source>
        <dbReference type="EMBL" id="AGF78990.1"/>
    </source>
</evidence>
<protein>
    <submittedName>
        <fullName evidence="1">Uncharacterized protein</fullName>
    </submittedName>
</protein>
<dbReference type="HOGENOM" id="CLU_672188_0_0_7"/>
<reference evidence="2" key="1">
    <citation type="journal article" date="2013" name="Stand. Genomic Sci.">
        <title>Complete genome sequence of Desulfocapsa sulfexigens, a marine deltaproteobacterium specialized in disproportionating inorganic sulfur compounds.</title>
        <authorList>
            <person name="Finster K.W."/>
            <person name="Kjeldsen K.U."/>
            <person name="Kube M."/>
            <person name="Reinhardt R."/>
            <person name="Mussmann M."/>
            <person name="Amann R."/>
            <person name="Schreiber L."/>
        </authorList>
    </citation>
    <scope>NUCLEOTIDE SEQUENCE [LARGE SCALE GENOMIC DNA]</scope>
    <source>
        <strain evidence="2">DSM 10523 / SB164P1</strain>
    </source>
</reference>
<dbReference type="SUPFAM" id="SSF63825">
    <property type="entry name" value="YWTD domain"/>
    <property type="match status" value="1"/>
</dbReference>
<evidence type="ECO:0000313" key="2">
    <source>
        <dbReference type="Proteomes" id="UP000011721"/>
    </source>
</evidence>
<dbReference type="eggNOG" id="COG3391">
    <property type="taxonomic scope" value="Bacteria"/>
</dbReference>
<dbReference type="KEGG" id="dsf:UWK_02453"/>
<organism evidence="1 2">
    <name type="scientific">Desulfocapsa sulfexigens (strain DSM 10523 / SB164P1)</name>
    <dbReference type="NCBI Taxonomy" id="1167006"/>
    <lineage>
        <taxon>Bacteria</taxon>
        <taxon>Pseudomonadati</taxon>
        <taxon>Thermodesulfobacteriota</taxon>
        <taxon>Desulfobulbia</taxon>
        <taxon>Desulfobulbales</taxon>
        <taxon>Desulfocapsaceae</taxon>
        <taxon>Desulfocapsa</taxon>
    </lineage>
</organism>
<dbReference type="Proteomes" id="UP000011721">
    <property type="component" value="Chromosome"/>
</dbReference>
<dbReference type="RefSeq" id="WP_015404676.1">
    <property type="nucleotide sequence ID" value="NC_020304.1"/>
</dbReference>
<dbReference type="AlphaFoldDB" id="M1PHB5"/>
<dbReference type="OrthoDB" id="238183at2"/>
<sequence>MSSKWLSWEEVNTMLRNKELVFYGRSDDWIPKALKKMLKRPEVIIDSNPDFSGTLYEDIPVESKEYLLEQIRQKNIFVVITTANYHGVEAFLADNGMVAGVDFACCPEYRSFSLREEIINYKQEVIVCSSDYNDQSKARSSVTGGGVFKYYIGPNELERMAEGSFRQITQAKDLFYAVDHVDRRVCVFDRDFKLLETFYSESPKNCGITYNEKRNLIIISNPEYDTISIYDASNFEKIECIPYSTRMEGNLTSQHHINDICSTDDHLYISYFSHSGNWKKGAYDGGISEIGLENLTAPPVQVVSNLWQPHSPEIINGELCYLDSMRGRLHLTTHIIAGEFPGFTRGLAYDGRFYYIGQTENMYISRLIGERKNIMLNAGFYLFDVTTKASRFFPMFGNMNVHDLLIEID</sequence>
<gene>
    <name evidence="1" type="ordered locus">UWK_02453</name>
</gene>